<reference evidence="3 4" key="1">
    <citation type="journal article" date="2017" name="PLoS Biol.">
        <title>The sea cucumber genome provides insights into morphological evolution and visceral regeneration.</title>
        <authorList>
            <person name="Zhang X."/>
            <person name="Sun L."/>
            <person name="Yuan J."/>
            <person name="Sun Y."/>
            <person name="Gao Y."/>
            <person name="Zhang L."/>
            <person name="Li S."/>
            <person name="Dai H."/>
            <person name="Hamel J.F."/>
            <person name="Liu C."/>
            <person name="Yu Y."/>
            <person name="Liu S."/>
            <person name="Lin W."/>
            <person name="Guo K."/>
            <person name="Jin S."/>
            <person name="Xu P."/>
            <person name="Storey K.B."/>
            <person name="Huan P."/>
            <person name="Zhang T."/>
            <person name="Zhou Y."/>
            <person name="Zhang J."/>
            <person name="Lin C."/>
            <person name="Li X."/>
            <person name="Xing L."/>
            <person name="Huo D."/>
            <person name="Sun M."/>
            <person name="Wang L."/>
            <person name="Mercier A."/>
            <person name="Li F."/>
            <person name="Yang H."/>
            <person name="Xiang J."/>
        </authorList>
    </citation>
    <scope>NUCLEOTIDE SEQUENCE [LARGE SCALE GENOMIC DNA]</scope>
    <source>
        <strain evidence="3">Shaxun</strain>
        <tissue evidence="3">Muscle</tissue>
    </source>
</reference>
<dbReference type="AlphaFoldDB" id="A0A2G8JUV1"/>
<dbReference type="SUPFAM" id="SSF56601">
    <property type="entry name" value="beta-lactamase/transpeptidase-like"/>
    <property type="match status" value="1"/>
</dbReference>
<keyword evidence="1" id="KW-0812">Transmembrane</keyword>
<organism evidence="3 4">
    <name type="scientific">Stichopus japonicus</name>
    <name type="common">Sea cucumber</name>
    <dbReference type="NCBI Taxonomy" id="307972"/>
    <lineage>
        <taxon>Eukaryota</taxon>
        <taxon>Metazoa</taxon>
        <taxon>Echinodermata</taxon>
        <taxon>Eleutherozoa</taxon>
        <taxon>Echinozoa</taxon>
        <taxon>Holothuroidea</taxon>
        <taxon>Aspidochirotacea</taxon>
        <taxon>Aspidochirotida</taxon>
        <taxon>Stichopodidae</taxon>
        <taxon>Apostichopus</taxon>
    </lineage>
</organism>
<name>A0A2G8JUV1_STIJA</name>
<dbReference type="Proteomes" id="UP000230750">
    <property type="component" value="Unassembled WGS sequence"/>
</dbReference>
<dbReference type="InterPro" id="IPR052907">
    <property type="entry name" value="Beta-lactamase/esterase"/>
</dbReference>
<keyword evidence="1" id="KW-0472">Membrane</keyword>
<dbReference type="OrthoDB" id="5946976at2759"/>
<keyword evidence="4" id="KW-1185">Reference proteome</keyword>
<evidence type="ECO:0000259" key="2">
    <source>
        <dbReference type="Pfam" id="PF00144"/>
    </source>
</evidence>
<proteinExistence type="predicted"/>
<comment type="caution">
    <text evidence="3">The sequence shown here is derived from an EMBL/GenBank/DDBJ whole genome shotgun (WGS) entry which is preliminary data.</text>
</comment>
<gene>
    <name evidence="3" type="ORF">BSL78_23615</name>
</gene>
<dbReference type="Gene3D" id="3.40.710.10">
    <property type="entry name" value="DD-peptidase/beta-lactamase superfamily"/>
    <property type="match status" value="1"/>
</dbReference>
<dbReference type="EMBL" id="MRZV01001228">
    <property type="protein sequence ID" value="PIK39536.1"/>
    <property type="molecule type" value="Genomic_DNA"/>
</dbReference>
<dbReference type="PANTHER" id="PTHR43319:SF3">
    <property type="entry name" value="BETA-LACTAMASE-RELATED DOMAIN-CONTAINING PROTEIN"/>
    <property type="match status" value="1"/>
</dbReference>
<protein>
    <submittedName>
        <fullName evidence="3">Putative beta-lactamase domain-containing protein 2</fullName>
    </submittedName>
</protein>
<feature type="transmembrane region" description="Helical" evidence="1">
    <location>
        <begin position="6"/>
        <end position="24"/>
    </location>
</feature>
<dbReference type="InterPro" id="IPR012338">
    <property type="entry name" value="Beta-lactam/transpept-like"/>
</dbReference>
<evidence type="ECO:0000313" key="3">
    <source>
        <dbReference type="EMBL" id="PIK39536.1"/>
    </source>
</evidence>
<accession>A0A2G8JUV1</accession>
<dbReference type="PANTHER" id="PTHR43319">
    <property type="entry name" value="BETA-LACTAMASE-RELATED"/>
    <property type="match status" value="1"/>
</dbReference>
<dbReference type="Pfam" id="PF00144">
    <property type="entry name" value="Beta-lactamase"/>
    <property type="match status" value="1"/>
</dbReference>
<evidence type="ECO:0000313" key="4">
    <source>
        <dbReference type="Proteomes" id="UP000230750"/>
    </source>
</evidence>
<sequence>MSFLRASIVCVTAVIVGLIIPTYLKPSYPVPEIFGTVAPGFEEVRDVFRQNYEEGWDKRDAGSAFSVYKDGEKVVDLWAGYADAEAKRLWREDTMTEIFSTTKGLTAVCLAMLSDRGLLDFKKTVAHYWPEFAQNGKERITVEQLLEHEAGLLATDEPLSYDILKNRTELDRILAATKPIWEPGTKHGYHGITFGLYSDALVRRVDIKKRTVGQFFDEEVRKPFDIDLYIGTPLELFHRLGRLTNVQAGFGDVIYAIKNSVLIQNAVLSTLLGGENADVNKRMLESCGNVCEFERFADPYVMNVEFASGNGVGTARAIAKLFGILANGGKYRNTTLLSKKIIDEYVNDKRPLTPDLLMFDHPMRWKYAMDVIPQGDNMGNLFGAPGAGGQIGYADPNNKIGYGFVSRYMSTLGIQLLDPRIQRLIDSVKRSI</sequence>
<dbReference type="STRING" id="307972.A0A2G8JUV1"/>
<feature type="domain" description="Beta-lactamase-related" evidence="2">
    <location>
        <begin position="48"/>
        <end position="411"/>
    </location>
</feature>
<evidence type="ECO:0000256" key="1">
    <source>
        <dbReference type="SAM" id="Phobius"/>
    </source>
</evidence>
<dbReference type="InterPro" id="IPR001466">
    <property type="entry name" value="Beta-lactam-related"/>
</dbReference>
<keyword evidence="1" id="KW-1133">Transmembrane helix</keyword>